<gene>
    <name evidence="1" type="ORF">FIL70_04830</name>
</gene>
<dbReference type="AlphaFoldDB" id="A0A5B8CB10"/>
<proteinExistence type="predicted"/>
<dbReference type="EMBL" id="CP041016">
    <property type="protein sequence ID" value="QDC36664.1"/>
    <property type="molecule type" value="Genomic_DNA"/>
</dbReference>
<evidence type="ECO:0000313" key="1">
    <source>
        <dbReference type="EMBL" id="QDC36664.1"/>
    </source>
</evidence>
<reference evidence="1 2" key="1">
    <citation type="submission" date="2019-06" db="EMBL/GenBank/DDBJ databases">
        <title>Genome organization and adaptive potential of archetypical organophosphate degarding Sphingobium fuliginis ATCC 27551.</title>
        <authorList>
            <person name="Sarwar A."/>
            <person name="Parthasarathy S."/>
            <person name="Singh C."/>
            <person name="Siddavattam D."/>
        </authorList>
    </citation>
    <scope>NUCLEOTIDE SEQUENCE [LARGE SCALE GENOMIC DNA]</scope>
    <source>
        <strain evidence="1 2">ATCC 27551</strain>
    </source>
</reference>
<protein>
    <submittedName>
        <fullName evidence="1">Uncharacterized protein</fullName>
    </submittedName>
</protein>
<name>A0A5B8CB10_SPHSA</name>
<dbReference type="RefSeq" id="WP_021225192.1">
    <property type="nucleotide sequence ID" value="NZ_CP041016.1"/>
</dbReference>
<evidence type="ECO:0000313" key="2">
    <source>
        <dbReference type="Proteomes" id="UP000311469"/>
    </source>
</evidence>
<dbReference type="KEGG" id="sufl:FIL70_04830"/>
<accession>A0A5B8CB10</accession>
<sequence length="118" mass="12555">MTHGDSISAALAADAASSKAPQYLELTEDDFLDRFHVTPNHLSDTAGFDFGEGGCLFEASGPELAFVLAQPPSRVWTIVEGDDGMEITDGMHVVNRLGYLVTARSCPPNTTISVLLDA</sequence>
<organism evidence="1 2">
    <name type="scientific">Sphingobium fuliginis ATCC 27551</name>
    <dbReference type="NCBI Taxonomy" id="1208342"/>
    <lineage>
        <taxon>Bacteria</taxon>
        <taxon>Pseudomonadati</taxon>
        <taxon>Pseudomonadota</taxon>
        <taxon>Alphaproteobacteria</taxon>
        <taxon>Sphingomonadales</taxon>
        <taxon>Sphingomonadaceae</taxon>
        <taxon>Sphingobium</taxon>
    </lineage>
</organism>
<dbReference type="Proteomes" id="UP000311469">
    <property type="component" value="Chromosome cSF1"/>
</dbReference>